<accession>A0AA37IFE8</accession>
<dbReference type="EMBL" id="BPUS01000018">
    <property type="protein sequence ID" value="GJH28866.1"/>
    <property type="molecule type" value="Genomic_DNA"/>
</dbReference>
<protein>
    <submittedName>
        <fullName evidence="2">Uncharacterized protein</fullName>
    </submittedName>
</protein>
<organism evidence="2 3">
    <name type="scientific">Caballeronia novacaledonica</name>
    <dbReference type="NCBI Taxonomy" id="1544861"/>
    <lineage>
        <taxon>Bacteria</taxon>
        <taxon>Pseudomonadati</taxon>
        <taxon>Pseudomonadota</taxon>
        <taxon>Betaproteobacteria</taxon>
        <taxon>Burkholderiales</taxon>
        <taxon>Burkholderiaceae</taxon>
        <taxon>Caballeronia</taxon>
    </lineage>
</organism>
<sequence length="79" mass="8418">MIGSDARIRQPSNRDAVACAQAMLVIGAVIGTAVGVHVTMKEAVRRSWQHVARELPSAVCAMRSCSMSMVASWKATTCV</sequence>
<keyword evidence="1" id="KW-1133">Transmembrane helix</keyword>
<dbReference type="AlphaFoldDB" id="A0AA37IFE8"/>
<gene>
    <name evidence="2" type="ORF">CBA19CS42_30140</name>
</gene>
<feature type="transmembrane region" description="Helical" evidence="1">
    <location>
        <begin position="20"/>
        <end position="40"/>
    </location>
</feature>
<proteinExistence type="predicted"/>
<reference evidence="2" key="1">
    <citation type="submission" date="2022-09" db="EMBL/GenBank/DDBJ databases">
        <title>Isolation and characterization of 3-chlorobenzoate degrading bacteria from soils in Shizuoka.</title>
        <authorList>
            <person name="Ifat A."/>
            <person name="Ogawa N."/>
            <person name="Kimbara K."/>
            <person name="Moriuchi R."/>
            <person name="Dohra H."/>
            <person name="Shintani M."/>
        </authorList>
    </citation>
    <scope>NUCLEOTIDE SEQUENCE</scope>
    <source>
        <strain evidence="2">19CS4-2</strain>
    </source>
</reference>
<keyword evidence="1" id="KW-0472">Membrane</keyword>
<name>A0AA37IFE8_9BURK</name>
<dbReference type="Proteomes" id="UP001055111">
    <property type="component" value="Unassembled WGS sequence"/>
</dbReference>
<comment type="caution">
    <text evidence="2">The sequence shown here is derived from an EMBL/GenBank/DDBJ whole genome shotgun (WGS) entry which is preliminary data.</text>
</comment>
<evidence type="ECO:0000256" key="1">
    <source>
        <dbReference type="SAM" id="Phobius"/>
    </source>
</evidence>
<dbReference type="RefSeq" id="WP_238215879.1">
    <property type="nucleotide sequence ID" value="NZ_BPUS01000018.1"/>
</dbReference>
<keyword evidence="1" id="KW-0812">Transmembrane</keyword>
<evidence type="ECO:0000313" key="2">
    <source>
        <dbReference type="EMBL" id="GJH28866.1"/>
    </source>
</evidence>
<evidence type="ECO:0000313" key="3">
    <source>
        <dbReference type="Proteomes" id="UP001055111"/>
    </source>
</evidence>